<gene>
    <name evidence="10" type="ORF">H4R20_001948</name>
</gene>
<dbReference type="Gene3D" id="3.30.9.10">
    <property type="entry name" value="D-Amino Acid Oxidase, subunit A, domain 2"/>
    <property type="match status" value="1"/>
</dbReference>
<dbReference type="SUPFAM" id="SSF51905">
    <property type="entry name" value="FAD/NAD(P)-binding domain"/>
    <property type="match status" value="1"/>
</dbReference>
<comment type="similarity">
    <text evidence="6">Belongs to the L2HGDH family.</text>
</comment>
<comment type="caution">
    <text evidence="10">The sequence shown here is derived from an EMBL/GenBank/DDBJ whole genome shotgun (WGS) entry which is preliminary data.</text>
</comment>
<evidence type="ECO:0000259" key="9">
    <source>
        <dbReference type="Pfam" id="PF01266"/>
    </source>
</evidence>
<dbReference type="PANTHER" id="PTHR43104:SF4">
    <property type="entry name" value="L-2-HYDROXYGLUTARATE DEHYDROGENASE, MITOCHONDRIAL"/>
    <property type="match status" value="1"/>
</dbReference>
<evidence type="ECO:0000256" key="7">
    <source>
        <dbReference type="ARBA" id="ARBA00038878"/>
    </source>
</evidence>
<feature type="domain" description="FAD dependent oxidoreductase" evidence="9">
    <location>
        <begin position="1"/>
        <end position="313"/>
    </location>
</feature>
<name>A0A9W8LU30_9FUNG</name>
<comment type="cofactor">
    <cofactor evidence="1">
        <name>FAD</name>
        <dbReference type="ChEBI" id="CHEBI:57692"/>
    </cofactor>
</comment>
<dbReference type="Gene3D" id="3.50.50.60">
    <property type="entry name" value="FAD/NAD(P)-binding domain"/>
    <property type="match status" value="1"/>
</dbReference>
<evidence type="ECO:0000256" key="5">
    <source>
        <dbReference type="ARBA" id="ARBA00036066"/>
    </source>
</evidence>
<dbReference type="AlphaFoldDB" id="A0A9W8LU30"/>
<dbReference type="InterPro" id="IPR036188">
    <property type="entry name" value="FAD/NAD-bd_sf"/>
</dbReference>
<accession>A0A9W8LU30</accession>
<keyword evidence="2" id="KW-0285">Flavoprotein</keyword>
<comment type="catalytic activity">
    <reaction evidence="5">
        <text>(S)-2-hydroxyglutarate + A = 2-oxoglutarate + AH2</text>
        <dbReference type="Rhea" id="RHEA:21252"/>
        <dbReference type="ChEBI" id="CHEBI:13193"/>
        <dbReference type="ChEBI" id="CHEBI:16782"/>
        <dbReference type="ChEBI" id="CHEBI:16810"/>
        <dbReference type="ChEBI" id="CHEBI:17499"/>
        <dbReference type="EC" id="1.1.99.2"/>
    </reaction>
</comment>
<sequence length="318" mass="34100">LCIEGKNLLYDYCRQRAVPQAKIGKWVVAQDDPQTESLHSLAHHCADIGVPAQLLSGDRVAAEEPCVRARAVLASPTTGIVDSHALMLALLQDLRDRGADYAPCAEVIAIHAEPGGGYRALVATGDSDTPYMAVRARAVVNAAGLWADRIAHMLVPDTHEWRSKYRLHFARGCYYAYTPAAGATPVKVRRLVYPIPDKHATSLGTHLTLDMAGAIRFGPDLEWISSNSDYAVDSAANLQGVAADAIATYLPQIRAQDLTPDYAGIRPKLQSPGGAFHDFVVQEESAAGFPAFVNLIGIESPGLTASLAIARMVDGLLH</sequence>
<dbReference type="OrthoDB" id="498204at2759"/>
<dbReference type="EC" id="1.1.99.2" evidence="7"/>
<evidence type="ECO:0000256" key="4">
    <source>
        <dbReference type="ARBA" id="ARBA00023002"/>
    </source>
</evidence>
<evidence type="ECO:0000256" key="6">
    <source>
        <dbReference type="ARBA" id="ARBA00037941"/>
    </source>
</evidence>
<keyword evidence="4" id="KW-0560">Oxidoreductase</keyword>
<dbReference type="GO" id="GO:0047545">
    <property type="term" value="F:(S)-2-hydroxyglutarate dehydrogenase activity"/>
    <property type="evidence" value="ECO:0007669"/>
    <property type="project" value="UniProtKB-EC"/>
</dbReference>
<feature type="non-terminal residue" evidence="10">
    <location>
        <position position="1"/>
    </location>
</feature>
<reference evidence="10" key="1">
    <citation type="submission" date="2022-07" db="EMBL/GenBank/DDBJ databases">
        <title>Phylogenomic reconstructions and comparative analyses of Kickxellomycotina fungi.</title>
        <authorList>
            <person name="Reynolds N.K."/>
            <person name="Stajich J.E."/>
            <person name="Barry K."/>
            <person name="Grigoriev I.V."/>
            <person name="Crous P."/>
            <person name="Smith M.E."/>
        </authorList>
    </citation>
    <scope>NUCLEOTIDE SEQUENCE</scope>
    <source>
        <strain evidence="10">NRRL 1565</strain>
    </source>
</reference>
<evidence type="ECO:0000313" key="10">
    <source>
        <dbReference type="EMBL" id="KAJ2805796.1"/>
    </source>
</evidence>
<keyword evidence="3" id="KW-0274">FAD</keyword>
<dbReference type="Proteomes" id="UP001140094">
    <property type="component" value="Unassembled WGS sequence"/>
</dbReference>
<evidence type="ECO:0000256" key="2">
    <source>
        <dbReference type="ARBA" id="ARBA00022630"/>
    </source>
</evidence>
<evidence type="ECO:0000256" key="3">
    <source>
        <dbReference type="ARBA" id="ARBA00022827"/>
    </source>
</evidence>
<evidence type="ECO:0000313" key="11">
    <source>
        <dbReference type="Proteomes" id="UP001140094"/>
    </source>
</evidence>
<evidence type="ECO:0000256" key="8">
    <source>
        <dbReference type="ARBA" id="ARBA00041137"/>
    </source>
</evidence>
<protein>
    <recommendedName>
        <fullName evidence="8">L-2-hydroxyglutarate dehydrogenase, mitochondrial</fullName>
        <ecNumber evidence="7">1.1.99.2</ecNumber>
    </recommendedName>
</protein>
<dbReference type="InterPro" id="IPR006076">
    <property type="entry name" value="FAD-dep_OxRdtase"/>
</dbReference>
<dbReference type="Pfam" id="PF01266">
    <property type="entry name" value="DAO"/>
    <property type="match status" value="1"/>
</dbReference>
<dbReference type="PANTHER" id="PTHR43104">
    <property type="entry name" value="L-2-HYDROXYGLUTARATE DEHYDROGENASE, MITOCHONDRIAL"/>
    <property type="match status" value="1"/>
</dbReference>
<dbReference type="EMBL" id="JANBUO010000255">
    <property type="protein sequence ID" value="KAJ2805796.1"/>
    <property type="molecule type" value="Genomic_DNA"/>
</dbReference>
<keyword evidence="11" id="KW-1185">Reference proteome</keyword>
<organism evidence="10 11">
    <name type="scientific">Coemansia guatemalensis</name>
    <dbReference type="NCBI Taxonomy" id="2761395"/>
    <lineage>
        <taxon>Eukaryota</taxon>
        <taxon>Fungi</taxon>
        <taxon>Fungi incertae sedis</taxon>
        <taxon>Zoopagomycota</taxon>
        <taxon>Kickxellomycotina</taxon>
        <taxon>Kickxellomycetes</taxon>
        <taxon>Kickxellales</taxon>
        <taxon>Kickxellaceae</taxon>
        <taxon>Coemansia</taxon>
    </lineage>
</organism>
<proteinExistence type="inferred from homology"/>
<evidence type="ECO:0000256" key="1">
    <source>
        <dbReference type="ARBA" id="ARBA00001974"/>
    </source>
</evidence>